<feature type="domain" description="Protein kinase" evidence="17">
    <location>
        <begin position="56"/>
        <end position="314"/>
    </location>
</feature>
<keyword evidence="7" id="KW-0677">Repeat</keyword>
<dbReference type="PANTHER" id="PTHR24351">
    <property type="entry name" value="RIBOSOMAL PROTEIN S6 KINASE"/>
    <property type="match status" value="1"/>
</dbReference>
<name>A0A8C8D227_ONCTS</name>
<feature type="region of interest" description="Disordered" evidence="16">
    <location>
        <begin position="1"/>
        <end position="34"/>
    </location>
</feature>
<evidence type="ECO:0000256" key="6">
    <source>
        <dbReference type="ARBA" id="ARBA00022679"/>
    </source>
</evidence>
<feature type="active site" description="Proton acceptor" evidence="13">
    <location>
        <position position="181"/>
    </location>
</feature>
<dbReference type="FunFam" id="3.30.200.20:FF:000013">
    <property type="entry name" value="Ribosomal protein S6 kinase"/>
    <property type="match status" value="1"/>
</dbReference>
<dbReference type="EC" id="2.7.11.1" evidence="3"/>
<dbReference type="GO" id="GO:0005524">
    <property type="term" value="F:ATP binding"/>
    <property type="evidence" value="ECO:0007669"/>
    <property type="project" value="UniProtKB-UniRule"/>
</dbReference>
<evidence type="ECO:0000256" key="3">
    <source>
        <dbReference type="ARBA" id="ARBA00012513"/>
    </source>
</evidence>
<feature type="binding site" evidence="14 15">
    <location>
        <position position="442"/>
    </location>
    <ligand>
        <name>ATP</name>
        <dbReference type="ChEBI" id="CHEBI:30616"/>
    </ligand>
</feature>
<feature type="domain" description="Protein kinase" evidence="17">
    <location>
        <begin position="413"/>
        <end position="678"/>
    </location>
</feature>
<evidence type="ECO:0000256" key="13">
    <source>
        <dbReference type="PIRSR" id="PIRSR000606-50"/>
    </source>
</evidence>
<keyword evidence="5" id="KW-0597">Phosphoprotein</keyword>
<dbReference type="GO" id="GO:0000287">
    <property type="term" value="F:magnesium ion binding"/>
    <property type="evidence" value="ECO:0007669"/>
    <property type="project" value="InterPro"/>
</dbReference>
<evidence type="ECO:0000256" key="12">
    <source>
        <dbReference type="ARBA" id="ARBA00048679"/>
    </source>
</evidence>
<evidence type="ECO:0000256" key="15">
    <source>
        <dbReference type="PROSITE-ProRule" id="PRU10141"/>
    </source>
</evidence>
<dbReference type="Proteomes" id="UP000694402">
    <property type="component" value="Unassembled WGS sequence"/>
</dbReference>
<dbReference type="SUPFAM" id="SSF56112">
    <property type="entry name" value="Protein kinase-like (PK-like)"/>
    <property type="match status" value="2"/>
</dbReference>
<keyword evidence="9" id="KW-0418">Kinase</keyword>
<dbReference type="InterPro" id="IPR016239">
    <property type="entry name" value="Ribosomal_S6_kinase_II"/>
</dbReference>
<proteinExistence type="inferred from homology"/>
<dbReference type="InterPro" id="IPR000961">
    <property type="entry name" value="AGC-kinase_C"/>
</dbReference>
<evidence type="ECO:0000259" key="17">
    <source>
        <dbReference type="PROSITE" id="PS50011"/>
    </source>
</evidence>
<evidence type="ECO:0000256" key="8">
    <source>
        <dbReference type="ARBA" id="ARBA00022741"/>
    </source>
</evidence>
<feature type="binding site" evidence="14 15">
    <location>
        <position position="88"/>
    </location>
    <ligand>
        <name>ATP</name>
        <dbReference type="ChEBI" id="CHEBI:30616"/>
    </ligand>
</feature>
<feature type="binding site" evidence="14">
    <location>
        <begin position="419"/>
        <end position="427"/>
    </location>
    <ligand>
        <name>ATP</name>
        <dbReference type="ChEBI" id="CHEBI:30616"/>
    </ligand>
</feature>
<dbReference type="PIRSF" id="PIRSF000606">
    <property type="entry name" value="Ribsml_S6_kin_2"/>
    <property type="match status" value="1"/>
</dbReference>
<dbReference type="GO" id="GO:0004674">
    <property type="term" value="F:protein serine/threonine kinase activity"/>
    <property type="evidence" value="ECO:0007669"/>
    <property type="project" value="UniProtKB-KW"/>
</dbReference>
<dbReference type="InterPro" id="IPR017892">
    <property type="entry name" value="Pkinase_C"/>
</dbReference>
<accession>A0A8C8D227</accession>
<dbReference type="InterPro" id="IPR017441">
    <property type="entry name" value="Protein_kinase_ATP_BS"/>
</dbReference>
<feature type="domain" description="AGC-kinase C-terminal" evidence="18">
    <location>
        <begin position="315"/>
        <end position="384"/>
    </location>
</feature>
<keyword evidence="6" id="KW-0808">Transferase</keyword>
<keyword evidence="10 14" id="KW-0067">ATP-binding</keyword>
<dbReference type="PROSITE" id="PS00108">
    <property type="entry name" value="PROTEIN_KINASE_ST"/>
    <property type="match status" value="1"/>
</dbReference>
<evidence type="ECO:0000256" key="5">
    <source>
        <dbReference type="ARBA" id="ARBA00022553"/>
    </source>
</evidence>
<dbReference type="InterPro" id="IPR041906">
    <property type="entry name" value="RSK_N"/>
</dbReference>
<dbReference type="GeneTree" id="ENSGT00940000159370"/>
<dbReference type="Pfam" id="PF00069">
    <property type="entry name" value="Pkinase"/>
    <property type="match status" value="2"/>
</dbReference>
<dbReference type="InterPro" id="IPR000719">
    <property type="entry name" value="Prot_kinase_dom"/>
</dbReference>
<protein>
    <recommendedName>
        <fullName evidence="3">non-specific serine/threonine protein kinase</fullName>
        <ecNumber evidence="3">2.7.11.1</ecNumber>
    </recommendedName>
</protein>
<dbReference type="CDD" id="cd05582">
    <property type="entry name" value="STKc_RSK_N"/>
    <property type="match status" value="1"/>
</dbReference>
<evidence type="ECO:0000313" key="20">
    <source>
        <dbReference type="Proteomes" id="UP000694402"/>
    </source>
</evidence>
<dbReference type="SMART" id="SM00133">
    <property type="entry name" value="S_TK_X"/>
    <property type="match status" value="1"/>
</dbReference>
<gene>
    <name evidence="19" type="primary">RPS6KA1</name>
</gene>
<dbReference type="SMART" id="SM00220">
    <property type="entry name" value="S_TKc"/>
    <property type="match status" value="2"/>
</dbReference>
<reference evidence="19" key="2">
    <citation type="submission" date="2025-09" db="UniProtKB">
        <authorList>
            <consortium name="Ensembl"/>
        </authorList>
    </citation>
    <scope>IDENTIFICATION</scope>
</reference>
<feature type="binding site" evidence="14">
    <location>
        <begin position="62"/>
        <end position="70"/>
    </location>
    <ligand>
        <name>ATP</name>
        <dbReference type="ChEBI" id="CHEBI:30616"/>
    </ligand>
</feature>
<comment type="catalytic activity">
    <reaction evidence="11">
        <text>L-threonyl-[protein] + ATP = O-phospho-L-threonyl-[protein] + ADP + H(+)</text>
        <dbReference type="Rhea" id="RHEA:46608"/>
        <dbReference type="Rhea" id="RHEA-COMP:11060"/>
        <dbReference type="Rhea" id="RHEA-COMP:11605"/>
        <dbReference type="ChEBI" id="CHEBI:15378"/>
        <dbReference type="ChEBI" id="CHEBI:30013"/>
        <dbReference type="ChEBI" id="CHEBI:30616"/>
        <dbReference type="ChEBI" id="CHEBI:61977"/>
        <dbReference type="ChEBI" id="CHEBI:456216"/>
        <dbReference type="EC" id="2.7.11.1"/>
    </reaction>
</comment>
<evidence type="ECO:0000256" key="10">
    <source>
        <dbReference type="ARBA" id="ARBA00022840"/>
    </source>
</evidence>
<comment type="catalytic activity">
    <reaction evidence="12">
        <text>L-seryl-[protein] + ATP = O-phospho-L-seryl-[protein] + ADP + H(+)</text>
        <dbReference type="Rhea" id="RHEA:17989"/>
        <dbReference type="Rhea" id="RHEA-COMP:9863"/>
        <dbReference type="Rhea" id="RHEA-COMP:11604"/>
        <dbReference type="ChEBI" id="CHEBI:15378"/>
        <dbReference type="ChEBI" id="CHEBI:29999"/>
        <dbReference type="ChEBI" id="CHEBI:30616"/>
        <dbReference type="ChEBI" id="CHEBI:83421"/>
        <dbReference type="ChEBI" id="CHEBI:456216"/>
        <dbReference type="EC" id="2.7.11.1"/>
    </reaction>
</comment>
<evidence type="ECO:0000259" key="18">
    <source>
        <dbReference type="PROSITE" id="PS51285"/>
    </source>
</evidence>
<evidence type="ECO:0000256" key="9">
    <source>
        <dbReference type="ARBA" id="ARBA00022777"/>
    </source>
</evidence>
<feature type="active site" description="Proton acceptor" evidence="13">
    <location>
        <position position="530"/>
    </location>
</feature>
<dbReference type="FunFam" id="1.10.510.10:FF:000010">
    <property type="entry name" value="Ribosomal protein S6 kinase"/>
    <property type="match status" value="1"/>
</dbReference>
<evidence type="ECO:0000256" key="7">
    <source>
        <dbReference type="ARBA" id="ARBA00022737"/>
    </source>
</evidence>
<evidence type="ECO:0000256" key="11">
    <source>
        <dbReference type="ARBA" id="ARBA00047899"/>
    </source>
</evidence>
<keyword evidence="4" id="KW-0723">Serine/threonine-protein kinase</keyword>
<comment type="similarity">
    <text evidence="2">Belongs to the protein kinase superfamily. AGC Ser/Thr protein kinase family. S6 kinase subfamily.</text>
</comment>
<evidence type="ECO:0000313" key="19">
    <source>
        <dbReference type="Ensembl" id="ENSOTSP00005020415.2"/>
    </source>
</evidence>
<evidence type="ECO:0000256" key="16">
    <source>
        <dbReference type="SAM" id="MobiDB-lite"/>
    </source>
</evidence>
<organism evidence="19 20">
    <name type="scientific">Oncorhynchus tshawytscha</name>
    <name type="common">Chinook salmon</name>
    <name type="synonym">Salmo tshawytscha</name>
    <dbReference type="NCBI Taxonomy" id="74940"/>
    <lineage>
        <taxon>Eukaryota</taxon>
        <taxon>Metazoa</taxon>
        <taxon>Chordata</taxon>
        <taxon>Craniata</taxon>
        <taxon>Vertebrata</taxon>
        <taxon>Euteleostomi</taxon>
        <taxon>Actinopterygii</taxon>
        <taxon>Neopterygii</taxon>
        <taxon>Teleostei</taxon>
        <taxon>Protacanthopterygii</taxon>
        <taxon>Salmoniformes</taxon>
        <taxon>Salmonidae</taxon>
        <taxon>Salmoninae</taxon>
        <taxon>Oncorhynchus</taxon>
    </lineage>
</organism>
<reference evidence="19" key="1">
    <citation type="submission" date="2025-08" db="UniProtKB">
        <authorList>
            <consortium name="Ensembl"/>
        </authorList>
    </citation>
    <scope>IDENTIFICATION</scope>
</reference>
<keyword evidence="20" id="KW-1185">Reference proteome</keyword>
<dbReference type="Ensembl" id="ENSOTST00005022211.2">
    <property type="protein sequence ID" value="ENSOTSP00005020415.2"/>
    <property type="gene ID" value="ENSOTSG00005009564.2"/>
</dbReference>
<dbReference type="InterPro" id="IPR008271">
    <property type="entry name" value="Ser/Thr_kinase_AS"/>
</dbReference>
<evidence type="ECO:0000256" key="14">
    <source>
        <dbReference type="PIRSR" id="PIRSR000606-51"/>
    </source>
</evidence>
<dbReference type="GO" id="GO:0035556">
    <property type="term" value="P:intracellular signal transduction"/>
    <property type="evidence" value="ECO:0007669"/>
    <property type="project" value="InterPro"/>
</dbReference>
<evidence type="ECO:0000256" key="2">
    <source>
        <dbReference type="ARBA" id="ARBA00009804"/>
    </source>
</evidence>
<dbReference type="Gene3D" id="1.10.510.10">
    <property type="entry name" value="Transferase(Phosphotransferase) domain 1"/>
    <property type="match status" value="3"/>
</dbReference>
<dbReference type="PROSITE" id="PS50011">
    <property type="entry name" value="PROTEIN_KINASE_DOM"/>
    <property type="match status" value="2"/>
</dbReference>
<dbReference type="AlphaFoldDB" id="A0A8C8D227"/>
<dbReference type="Pfam" id="PF00433">
    <property type="entry name" value="Pkinase_C"/>
    <property type="match status" value="1"/>
</dbReference>
<dbReference type="FunFam" id="3.30.200.20:FF:000121">
    <property type="entry name" value="Ribosomal protein S6 kinase"/>
    <property type="match status" value="1"/>
</dbReference>
<keyword evidence="8 14" id="KW-0547">Nucleotide-binding</keyword>
<evidence type="ECO:0000256" key="4">
    <source>
        <dbReference type="ARBA" id="ARBA00022527"/>
    </source>
</evidence>
<dbReference type="PROSITE" id="PS00107">
    <property type="entry name" value="PROTEIN_KINASE_ATP"/>
    <property type="match status" value="2"/>
</dbReference>
<sequence length="678" mass="76105">MGGGVGGMATSCKLSVPADPSAAQSPPPQSDEGFVNEISITNHVKEGSEKADPRQFELRKVLGQGSFGKVFLVKKITGPDAGQLYAMKVLKKATLKVRDRVRTKMERDILVEVNHPFIVRLHYAFQTEGKLYLILDFLRGGDLFTRLSKEVMFTEEDVKFYLAELALALDHLHGLGIIYRDLKPENTGSFCCPLFVPDFGLSKESIDHENKAYSFCGTVEYMAPEVVNRRGHTLSADWWSYGVLMFEMLTGTLPFQGKDRKETMTMILKAKLGMPQSLSQEAQSLLRNLFKRNPGNRLGAGPDGVEEIKRHFFFSTIDWNKLFRREIHPPFKPASGRPDDTVYFDSEFTAKTPRDSPGCPPSANAHQLFRGFSFVAISKEESQPQQTPKLVSVSESLSFQQLHRNAAPFSDVYDVKEDIGVGSYSICKRCVQKSNSMEYAVKIISKAKRDPTEEVEIILRYGQHPNIITLKDVYDDGRSVYLVTELMKGGELLDKILRQKFFSEREASAVLHTITKTVEYLHVQGVVHRDLKPSNILYVDESGNPESIRICDFGFAKQLRAENGLLMTPCYTANFVAPEVSLLHVSVTSTCILMSKMLHVDPHQRLTAAQVLRHSWIVHKDRLPKYQLNRHDTPHLVKGAMAATYSALNMHVPPVLDPVGHSSLAQRRGVKKLTSTAL</sequence>
<dbReference type="InterPro" id="IPR011009">
    <property type="entry name" value="Kinase-like_dom_sf"/>
</dbReference>
<comment type="cofactor">
    <cofactor evidence="1">
        <name>Mg(2+)</name>
        <dbReference type="ChEBI" id="CHEBI:18420"/>
    </cofactor>
</comment>
<dbReference type="Gene3D" id="3.30.200.20">
    <property type="entry name" value="Phosphorylase Kinase, domain 1"/>
    <property type="match status" value="2"/>
</dbReference>
<evidence type="ECO:0000256" key="1">
    <source>
        <dbReference type="ARBA" id="ARBA00001946"/>
    </source>
</evidence>
<dbReference type="PROSITE" id="PS51285">
    <property type="entry name" value="AGC_KINASE_CTER"/>
    <property type="match status" value="1"/>
</dbReference>